<dbReference type="EMBL" id="JACHON010000012">
    <property type="protein sequence ID" value="MBB6513489.1"/>
    <property type="molecule type" value="Genomic_DNA"/>
</dbReference>
<dbReference type="AlphaFoldDB" id="A0A841RLW8"/>
<dbReference type="SUPFAM" id="SSF81301">
    <property type="entry name" value="Nucleotidyltransferase"/>
    <property type="match status" value="1"/>
</dbReference>
<dbReference type="NCBIfam" id="NF033084">
    <property type="entry name" value="ANT_6"/>
    <property type="match status" value="1"/>
</dbReference>
<comment type="caution">
    <text evidence="1">The sequence shown here is derived from an EMBL/GenBank/DDBJ whole genome shotgun (WGS) entry which is preliminary data.</text>
</comment>
<dbReference type="Proteomes" id="UP000572212">
    <property type="component" value="Unassembled WGS sequence"/>
</dbReference>
<evidence type="ECO:0000313" key="1">
    <source>
        <dbReference type="EMBL" id="MBB6513489.1"/>
    </source>
</evidence>
<keyword evidence="2" id="KW-1185">Reference proteome</keyword>
<protein>
    <submittedName>
        <fullName evidence="1">Aminoglycoside 6-adenylyltransferase</fullName>
        <ecNumber evidence="1">2.7.7.-</ecNumber>
    </submittedName>
</protein>
<keyword evidence="1" id="KW-0808">Transferase</keyword>
<dbReference type="Gene3D" id="1.20.120.330">
    <property type="entry name" value="Nucleotidyltransferases domain 2"/>
    <property type="match status" value="1"/>
</dbReference>
<dbReference type="SUPFAM" id="SSF81631">
    <property type="entry name" value="PAP/OAS1 substrate-binding domain"/>
    <property type="match status" value="1"/>
</dbReference>
<dbReference type="InterPro" id="IPR007530">
    <property type="entry name" value="Aminoglycoside_adenylylTfrase"/>
</dbReference>
<gene>
    <name evidence="1" type="ORF">GGQ92_002301</name>
</gene>
<organism evidence="1 2">
    <name type="scientific">Gracilibacillus halotolerans</name>
    <dbReference type="NCBI Taxonomy" id="74386"/>
    <lineage>
        <taxon>Bacteria</taxon>
        <taxon>Bacillati</taxon>
        <taxon>Bacillota</taxon>
        <taxon>Bacilli</taxon>
        <taxon>Bacillales</taxon>
        <taxon>Bacillaceae</taxon>
        <taxon>Gracilibacillus</taxon>
    </lineage>
</organism>
<keyword evidence="1" id="KW-0548">Nucleotidyltransferase</keyword>
<name>A0A841RLW8_9BACI</name>
<dbReference type="Gene3D" id="3.30.460.10">
    <property type="entry name" value="Beta Polymerase, domain 2"/>
    <property type="match status" value="1"/>
</dbReference>
<sequence length="292" mass="35000">MLRTEDEMMDMMMQFAENDKRVRLVTLEGSRTNKNVPKDLFQDYDISFFVTEMDSFKENDHWLDVFGERIFMQKPEDMELFPPELGNWFSYLMLFSDGNRIDLTLIPLNEVEDYFRESDGLVEILLDKDNRIKEKVIPIDQKYWIQKPSDRKFDDCCNEFWWVSTYVVKGLARKEILFALDHLNEIVRPNLLRMMSWQIGIERGFTFSLGKNYKYIEKYLPKDDWVSLLSTFSLSDYKDVWESLFTCYKLFRKYSISVSDQLGYPYPNYDDAITKYTQDIYKSLIQSTNPKV</sequence>
<dbReference type="EC" id="2.7.7.-" evidence="1"/>
<dbReference type="GO" id="GO:0016779">
    <property type="term" value="F:nucleotidyltransferase activity"/>
    <property type="evidence" value="ECO:0007669"/>
    <property type="project" value="UniProtKB-KW"/>
</dbReference>
<dbReference type="Pfam" id="PF04439">
    <property type="entry name" value="Adenyl_transf"/>
    <property type="match status" value="1"/>
</dbReference>
<dbReference type="InterPro" id="IPR043519">
    <property type="entry name" value="NT_sf"/>
</dbReference>
<evidence type="ECO:0000313" key="2">
    <source>
        <dbReference type="Proteomes" id="UP000572212"/>
    </source>
</evidence>
<proteinExistence type="predicted"/>
<reference evidence="1 2" key="1">
    <citation type="submission" date="2020-08" db="EMBL/GenBank/DDBJ databases">
        <title>Genomic Encyclopedia of Type Strains, Phase IV (KMG-IV): sequencing the most valuable type-strain genomes for metagenomic binning, comparative biology and taxonomic classification.</title>
        <authorList>
            <person name="Goeker M."/>
        </authorList>
    </citation>
    <scope>NUCLEOTIDE SEQUENCE [LARGE SCALE GENOMIC DNA]</scope>
    <source>
        <strain evidence="1 2">DSM 11805</strain>
    </source>
</reference>
<dbReference type="PIRSF" id="PIRSF000812">
    <property type="entry name" value="AAD"/>
    <property type="match status" value="1"/>
</dbReference>
<accession>A0A841RLW8</accession>